<keyword evidence="2" id="KW-1185">Reference proteome</keyword>
<proteinExistence type="predicted"/>
<accession>A0AAV7U0N6</accession>
<dbReference type="EMBL" id="JANPWB010000006">
    <property type="protein sequence ID" value="KAJ1182457.1"/>
    <property type="molecule type" value="Genomic_DNA"/>
</dbReference>
<comment type="caution">
    <text evidence="1">The sequence shown here is derived from an EMBL/GenBank/DDBJ whole genome shotgun (WGS) entry which is preliminary data.</text>
</comment>
<name>A0AAV7U0N6_PLEWA</name>
<dbReference type="Proteomes" id="UP001066276">
    <property type="component" value="Chromosome 3_2"/>
</dbReference>
<reference evidence="1" key="1">
    <citation type="journal article" date="2022" name="bioRxiv">
        <title>Sequencing and chromosome-scale assembly of the giantPleurodeles waltlgenome.</title>
        <authorList>
            <person name="Brown T."/>
            <person name="Elewa A."/>
            <person name="Iarovenko S."/>
            <person name="Subramanian E."/>
            <person name="Araus A.J."/>
            <person name="Petzold A."/>
            <person name="Susuki M."/>
            <person name="Suzuki K.-i.T."/>
            <person name="Hayashi T."/>
            <person name="Toyoda A."/>
            <person name="Oliveira C."/>
            <person name="Osipova E."/>
            <person name="Leigh N.D."/>
            <person name="Simon A."/>
            <person name="Yun M.H."/>
        </authorList>
    </citation>
    <scope>NUCLEOTIDE SEQUENCE</scope>
    <source>
        <strain evidence="1">20211129_DDA</strain>
        <tissue evidence="1">Liver</tissue>
    </source>
</reference>
<protein>
    <submittedName>
        <fullName evidence="1">Uncharacterized protein</fullName>
    </submittedName>
</protein>
<gene>
    <name evidence="1" type="ORF">NDU88_007647</name>
</gene>
<dbReference type="AlphaFoldDB" id="A0AAV7U0N6"/>
<evidence type="ECO:0000313" key="1">
    <source>
        <dbReference type="EMBL" id="KAJ1182457.1"/>
    </source>
</evidence>
<sequence length="131" mass="14214">MMDHPTVPFPCLSVGVPTRSGPFALPDLQLHCVCPWCTTDEAEAALEMARKTDHTADLQSLEVQRPDPVCLAPCHALVLPPSHVEGVEDSCRYALLLHPALCPCASIAALHRACWRDRSRVFAGTESTKTG</sequence>
<organism evidence="1 2">
    <name type="scientific">Pleurodeles waltl</name>
    <name type="common">Iberian ribbed newt</name>
    <dbReference type="NCBI Taxonomy" id="8319"/>
    <lineage>
        <taxon>Eukaryota</taxon>
        <taxon>Metazoa</taxon>
        <taxon>Chordata</taxon>
        <taxon>Craniata</taxon>
        <taxon>Vertebrata</taxon>
        <taxon>Euteleostomi</taxon>
        <taxon>Amphibia</taxon>
        <taxon>Batrachia</taxon>
        <taxon>Caudata</taxon>
        <taxon>Salamandroidea</taxon>
        <taxon>Salamandridae</taxon>
        <taxon>Pleurodelinae</taxon>
        <taxon>Pleurodeles</taxon>
    </lineage>
</organism>
<evidence type="ECO:0000313" key="2">
    <source>
        <dbReference type="Proteomes" id="UP001066276"/>
    </source>
</evidence>